<evidence type="ECO:0000256" key="1">
    <source>
        <dbReference type="SAM" id="Phobius"/>
    </source>
</evidence>
<proteinExistence type="predicted"/>
<sequence length="92" mass="10232">MATKTTFDFNNENITSGVQNIFKVIQESKLTVSSNEGKQWLSIPLIFGLLIGIIFPFIAIIAVALILLRVIKVTVEREIQDNINGQKALDSK</sequence>
<dbReference type="RefSeq" id="WP_162850042.1">
    <property type="nucleotide sequence ID" value="NZ_SNYV01000011.1"/>
</dbReference>
<dbReference type="AlphaFoldDB" id="A0A4R6WNL7"/>
<evidence type="ECO:0000259" key="2">
    <source>
        <dbReference type="Pfam" id="PF14242"/>
    </source>
</evidence>
<keyword evidence="4" id="KW-1185">Reference proteome</keyword>
<keyword evidence="1" id="KW-0472">Membrane</keyword>
<feature type="transmembrane region" description="Helical" evidence="1">
    <location>
        <begin position="43"/>
        <end position="68"/>
    </location>
</feature>
<comment type="caution">
    <text evidence="3">The sequence shown here is derived from an EMBL/GenBank/DDBJ whole genome shotgun (WGS) entry which is preliminary data.</text>
</comment>
<dbReference type="InterPro" id="IPR025642">
    <property type="entry name" value="DUF4342"/>
</dbReference>
<evidence type="ECO:0000313" key="3">
    <source>
        <dbReference type="EMBL" id="TDQ79985.1"/>
    </source>
</evidence>
<keyword evidence="1" id="KW-1133">Transmembrane helix</keyword>
<protein>
    <submittedName>
        <fullName evidence="3">Uncharacterized protein DUF4342</fullName>
    </submittedName>
</protein>
<keyword evidence="1" id="KW-0812">Transmembrane</keyword>
<accession>A0A4R6WNL7</accession>
<evidence type="ECO:0000313" key="4">
    <source>
        <dbReference type="Proteomes" id="UP000295292"/>
    </source>
</evidence>
<dbReference type="Pfam" id="PF14242">
    <property type="entry name" value="DUF4342"/>
    <property type="match status" value="1"/>
</dbReference>
<dbReference type="Proteomes" id="UP000295292">
    <property type="component" value="Unassembled WGS sequence"/>
</dbReference>
<gene>
    <name evidence="3" type="ORF">CLV99_1439</name>
</gene>
<organism evidence="3 4">
    <name type="scientific">Sphingobacterium yanglingense</name>
    <dbReference type="NCBI Taxonomy" id="1437280"/>
    <lineage>
        <taxon>Bacteria</taxon>
        <taxon>Pseudomonadati</taxon>
        <taxon>Bacteroidota</taxon>
        <taxon>Sphingobacteriia</taxon>
        <taxon>Sphingobacteriales</taxon>
        <taxon>Sphingobacteriaceae</taxon>
        <taxon>Sphingobacterium</taxon>
    </lineage>
</organism>
<feature type="domain" description="DUF4342" evidence="2">
    <location>
        <begin position="4"/>
        <end position="77"/>
    </location>
</feature>
<dbReference type="EMBL" id="SNYV01000011">
    <property type="protein sequence ID" value="TDQ79985.1"/>
    <property type="molecule type" value="Genomic_DNA"/>
</dbReference>
<reference evidence="3 4" key="1">
    <citation type="submission" date="2019-03" db="EMBL/GenBank/DDBJ databases">
        <title>Genomic Encyclopedia of Archaeal and Bacterial Type Strains, Phase II (KMG-II): from individual species to whole genera.</title>
        <authorList>
            <person name="Goeker M."/>
        </authorList>
    </citation>
    <scope>NUCLEOTIDE SEQUENCE [LARGE SCALE GENOMIC DNA]</scope>
    <source>
        <strain evidence="3 4">DSM 28353</strain>
    </source>
</reference>
<name>A0A4R6WNL7_9SPHI</name>